<dbReference type="AlphaFoldDB" id="A0A444Z6X4"/>
<evidence type="ECO:0000256" key="2">
    <source>
        <dbReference type="SAM" id="MobiDB-lite"/>
    </source>
</evidence>
<dbReference type="Proteomes" id="UP000289738">
    <property type="component" value="Chromosome B05"/>
</dbReference>
<accession>A0A444Z6X4</accession>
<keyword evidence="1" id="KW-0175">Coiled coil</keyword>
<dbReference type="InterPro" id="IPR009027">
    <property type="entry name" value="Ribosomal_bL9/RNase_H1_N"/>
</dbReference>
<evidence type="ECO:0000313" key="4">
    <source>
        <dbReference type="EMBL" id="RYR09934.1"/>
    </source>
</evidence>
<evidence type="ECO:0000256" key="1">
    <source>
        <dbReference type="SAM" id="Coils"/>
    </source>
</evidence>
<dbReference type="Pfam" id="PF01693">
    <property type="entry name" value="Cauli_VI"/>
    <property type="match status" value="1"/>
</dbReference>
<organism evidence="4 5">
    <name type="scientific">Arachis hypogaea</name>
    <name type="common">Peanut</name>
    <dbReference type="NCBI Taxonomy" id="3818"/>
    <lineage>
        <taxon>Eukaryota</taxon>
        <taxon>Viridiplantae</taxon>
        <taxon>Streptophyta</taxon>
        <taxon>Embryophyta</taxon>
        <taxon>Tracheophyta</taxon>
        <taxon>Spermatophyta</taxon>
        <taxon>Magnoliopsida</taxon>
        <taxon>eudicotyledons</taxon>
        <taxon>Gunneridae</taxon>
        <taxon>Pentapetalae</taxon>
        <taxon>rosids</taxon>
        <taxon>fabids</taxon>
        <taxon>Fabales</taxon>
        <taxon>Fabaceae</taxon>
        <taxon>Papilionoideae</taxon>
        <taxon>50 kb inversion clade</taxon>
        <taxon>dalbergioids sensu lato</taxon>
        <taxon>Dalbergieae</taxon>
        <taxon>Pterocarpus clade</taxon>
        <taxon>Arachis</taxon>
    </lineage>
</organism>
<feature type="coiled-coil region" evidence="1">
    <location>
        <begin position="185"/>
        <end position="226"/>
    </location>
</feature>
<evidence type="ECO:0000313" key="5">
    <source>
        <dbReference type="Proteomes" id="UP000289738"/>
    </source>
</evidence>
<dbReference type="InterPro" id="IPR011320">
    <property type="entry name" value="RNase_H1_N"/>
</dbReference>
<dbReference type="EMBL" id="SDMP01000015">
    <property type="protein sequence ID" value="RYR09934.1"/>
    <property type="molecule type" value="Genomic_DNA"/>
</dbReference>
<reference evidence="4 5" key="1">
    <citation type="submission" date="2019-01" db="EMBL/GenBank/DDBJ databases">
        <title>Sequencing of cultivated peanut Arachis hypogaea provides insights into genome evolution and oil improvement.</title>
        <authorList>
            <person name="Chen X."/>
        </authorList>
    </citation>
    <scope>NUCLEOTIDE SEQUENCE [LARGE SCALE GENOMIC DNA]</scope>
    <source>
        <strain evidence="5">cv. Fuhuasheng</strain>
        <tissue evidence="4">Leaves</tissue>
    </source>
</reference>
<sequence length="552" mass="61767">MQRGRVLGVYRSWQECEQQVNGYQNSEHRGFRDLAKALAWLCNIAAPLVRQPAPPVQPVRRRLLRLLERAFCSIPSSQQVSSEVVPSNSKQCRGGNNPVQSFNTGGSVMLLMCSGGAKINPKDNDVLFGFTVVLSHNDRGLYLVAHGPLCYKERFARQEVSFIVLDKIISATGYTVRDYNHHILVGVTEQLNQAKKEEVDRLNEQIRLLELENEKLRGQVEIFREIYRVVSDDVVDVLVGVLVRKKVNVDPTGIQFPLGFLHFNNGYLWRNEVIKVTDGGGGTVDDNNAIRFIQMFQEIINQNEITREVIKTLNDHIRTISGILVDRGKILQALVCTVGPLADLKKEAMEGNLPMPNVVSKNAVGVKRGVKKISPPPKPTTRGDTACQRKKKTEHGSPFTYITHPAFHVASEMLQFLCVGPDGCNLFGLCVAFLVRCLDLAFQPPEGMNFQRSEFAVTAYIFSKNLDKRLSSWWPLCSASTTSFLTTFPQIALSPVNHSIDTFEFIHTNFMGYADNLHRIYVSIEATLVPDDCGYGVPQAHLPGFCEEFIGT</sequence>
<feature type="region of interest" description="Disordered" evidence="2">
    <location>
        <begin position="369"/>
        <end position="392"/>
    </location>
</feature>
<dbReference type="SUPFAM" id="SSF55658">
    <property type="entry name" value="L9 N-domain-like"/>
    <property type="match status" value="1"/>
</dbReference>
<gene>
    <name evidence="4" type="ORF">Ahy_B05g078378</name>
</gene>
<proteinExistence type="predicted"/>
<name>A0A444Z6X4_ARAHY</name>
<dbReference type="InterPro" id="IPR037056">
    <property type="entry name" value="RNase_H1_N_sf"/>
</dbReference>
<feature type="domain" description="Ribonuclease H1 N-terminal" evidence="3">
    <location>
        <begin position="2"/>
        <end position="40"/>
    </location>
</feature>
<protein>
    <recommendedName>
        <fullName evidence="3">Ribonuclease H1 N-terminal domain-containing protein</fullName>
    </recommendedName>
</protein>
<dbReference type="Gene3D" id="3.40.970.10">
    <property type="entry name" value="Ribonuclease H1, N-terminal domain"/>
    <property type="match status" value="1"/>
</dbReference>
<comment type="caution">
    <text evidence="4">The sequence shown here is derived from an EMBL/GenBank/DDBJ whole genome shotgun (WGS) entry which is preliminary data.</text>
</comment>
<keyword evidence="5" id="KW-1185">Reference proteome</keyword>
<evidence type="ECO:0000259" key="3">
    <source>
        <dbReference type="Pfam" id="PF01693"/>
    </source>
</evidence>